<evidence type="ECO:0000256" key="7">
    <source>
        <dbReference type="RuleBase" id="RU369025"/>
    </source>
</evidence>
<evidence type="ECO:0000256" key="4">
    <source>
        <dbReference type="ARBA" id="ARBA00022692"/>
    </source>
</evidence>
<organism evidence="10 11">
    <name type="scientific">Candidatus Phaeomarinibacter ectocarpi</name>
    <dbReference type="NCBI Taxonomy" id="1458461"/>
    <lineage>
        <taxon>Bacteria</taxon>
        <taxon>Pseudomonadati</taxon>
        <taxon>Pseudomonadota</taxon>
        <taxon>Alphaproteobacteria</taxon>
        <taxon>Hyphomicrobiales</taxon>
        <taxon>Parvibaculaceae</taxon>
        <taxon>Candidatus Phaeomarinibacter</taxon>
    </lineage>
</organism>
<reference evidence="10 11" key="1">
    <citation type="journal article" date="2014" name="Front. Genet.">
        <title>Genome and metabolic network of "Candidatus Phaeomarinobacter ectocarpi" Ec32, a new candidate genus of Alphaproteobacteria frequently associated with brown algae.</title>
        <authorList>
            <person name="Dittami S.M."/>
            <person name="Barbeyron T."/>
            <person name="Boyen C."/>
            <person name="Cambefort J."/>
            <person name="Collet G."/>
            <person name="Delage L."/>
            <person name="Gobet A."/>
            <person name="Groisillier A."/>
            <person name="Leblanc C."/>
            <person name="Michel G."/>
            <person name="Scornet D."/>
            <person name="Siegel A."/>
            <person name="Tapia J.E."/>
            <person name="Tonon T."/>
        </authorList>
    </citation>
    <scope>NUCLEOTIDE SEQUENCE [LARGE SCALE GENOMIC DNA]</scope>
    <source>
        <strain evidence="10 11">Ec32</strain>
    </source>
</reference>
<dbReference type="Proteomes" id="UP000032160">
    <property type="component" value="Chromosome I"/>
</dbReference>
<sequence length="301" mass="32983">MGDIQPIDILITNILDMVRGLIALLPQIGLAIVILIITWAISKLANKLVHRALPSSRMRPSLVELMSNLLSIGIWVVGLVVAAIVVFPTITPGDMIAALGIGSLAIGFAFKDIFENFMAGILILYRRPMRIGDYMECDGVEGRVEKISIRDTHVRRTDGQLVVMPNGMLFRNPVEIRTDRDIRRVTISAGVAYDEDVDQSRDVITKAVEACKTVRTNEPVQVFAEAFGASSIDFEVTWWTGSKPVDVRKSRDEVVASVKRALDEAGIEIPFPYRTLTFKEPLTLKQEAATDTGSASGSDGG</sequence>
<dbReference type="Gene3D" id="1.10.287.1260">
    <property type="match status" value="1"/>
</dbReference>
<evidence type="ECO:0000256" key="6">
    <source>
        <dbReference type="ARBA" id="ARBA00023136"/>
    </source>
</evidence>
<evidence type="ECO:0000313" key="10">
    <source>
        <dbReference type="EMBL" id="CDO59697.1"/>
    </source>
</evidence>
<keyword evidence="4 7" id="KW-0812">Transmembrane</keyword>
<feature type="domain" description="Mechanosensitive ion channel MscS C-terminal" evidence="9">
    <location>
        <begin position="185"/>
        <end position="269"/>
    </location>
</feature>
<dbReference type="Pfam" id="PF00924">
    <property type="entry name" value="MS_channel_2nd"/>
    <property type="match status" value="1"/>
</dbReference>
<keyword evidence="7" id="KW-0407">Ion channel</keyword>
<feature type="transmembrane region" description="Helical" evidence="7">
    <location>
        <begin position="62"/>
        <end position="90"/>
    </location>
</feature>
<proteinExistence type="inferred from homology"/>
<evidence type="ECO:0000313" key="11">
    <source>
        <dbReference type="Proteomes" id="UP000032160"/>
    </source>
</evidence>
<dbReference type="SUPFAM" id="SSF82689">
    <property type="entry name" value="Mechanosensitive channel protein MscS (YggB), C-terminal domain"/>
    <property type="match status" value="1"/>
</dbReference>
<feature type="transmembrane region" description="Helical" evidence="7">
    <location>
        <begin position="20"/>
        <end position="41"/>
    </location>
</feature>
<keyword evidence="11" id="KW-1185">Reference proteome</keyword>
<dbReference type="EMBL" id="HG966617">
    <property type="protein sequence ID" value="CDO59697.1"/>
    <property type="molecule type" value="Genomic_DNA"/>
</dbReference>
<comment type="subcellular location">
    <subcellularLocation>
        <location evidence="7">Cell inner membrane</location>
        <topology evidence="7">Multi-pass membrane protein</topology>
    </subcellularLocation>
    <subcellularLocation>
        <location evidence="1">Cell membrane</location>
        <topology evidence="1">Multi-pass membrane protein</topology>
    </subcellularLocation>
</comment>
<dbReference type="Pfam" id="PF21082">
    <property type="entry name" value="MS_channel_3rd"/>
    <property type="match status" value="1"/>
</dbReference>
<dbReference type="InterPro" id="IPR045275">
    <property type="entry name" value="MscS_archaea/bacteria_type"/>
</dbReference>
<comment type="caution">
    <text evidence="7">Lacks conserved residue(s) required for the propagation of feature annotation.</text>
</comment>
<dbReference type="InterPro" id="IPR008910">
    <property type="entry name" value="MSC_TM_helix"/>
</dbReference>
<name>X5MCZ5_9HYPH</name>
<dbReference type="InterPro" id="IPR006685">
    <property type="entry name" value="MscS_channel_2nd"/>
</dbReference>
<evidence type="ECO:0000256" key="2">
    <source>
        <dbReference type="ARBA" id="ARBA00008017"/>
    </source>
</evidence>
<accession>X5MCZ5</accession>
<dbReference type="Gene3D" id="2.30.30.60">
    <property type="match status" value="1"/>
</dbReference>
<keyword evidence="7" id="KW-0813">Transport</keyword>
<keyword evidence="7" id="KW-0997">Cell inner membrane</keyword>
<dbReference type="InterPro" id="IPR011014">
    <property type="entry name" value="MscS_channel_TM-2"/>
</dbReference>
<comment type="subunit">
    <text evidence="7">Homoheptamer.</text>
</comment>
<dbReference type="Pfam" id="PF05552">
    <property type="entry name" value="MS_channel_1st_1"/>
    <property type="match status" value="1"/>
</dbReference>
<dbReference type="InterPro" id="IPR049278">
    <property type="entry name" value="MS_channel_C"/>
</dbReference>
<dbReference type="Gene3D" id="3.30.70.100">
    <property type="match status" value="1"/>
</dbReference>
<evidence type="ECO:0000256" key="5">
    <source>
        <dbReference type="ARBA" id="ARBA00022989"/>
    </source>
</evidence>
<comment type="similarity">
    <text evidence="2 7">Belongs to the MscS (TC 1.A.23) family.</text>
</comment>
<dbReference type="InterPro" id="IPR023408">
    <property type="entry name" value="MscS_beta-dom_sf"/>
</dbReference>
<evidence type="ECO:0000256" key="1">
    <source>
        <dbReference type="ARBA" id="ARBA00004651"/>
    </source>
</evidence>
<dbReference type="GO" id="GO:0008381">
    <property type="term" value="F:mechanosensitive monoatomic ion channel activity"/>
    <property type="evidence" value="ECO:0007669"/>
    <property type="project" value="InterPro"/>
</dbReference>
<dbReference type="GO" id="GO:0005886">
    <property type="term" value="C:plasma membrane"/>
    <property type="evidence" value="ECO:0007669"/>
    <property type="project" value="UniProtKB-SubCell"/>
</dbReference>
<evidence type="ECO:0000259" key="9">
    <source>
        <dbReference type="Pfam" id="PF21082"/>
    </source>
</evidence>
<feature type="domain" description="Mechanosensitive ion channel MscS" evidence="8">
    <location>
        <begin position="112"/>
        <end position="174"/>
    </location>
</feature>
<gene>
    <name evidence="10" type="ORF">BN1012_Phect1483</name>
</gene>
<dbReference type="PANTHER" id="PTHR30221:SF1">
    <property type="entry name" value="SMALL-CONDUCTANCE MECHANOSENSITIVE CHANNEL"/>
    <property type="match status" value="1"/>
</dbReference>
<dbReference type="SUPFAM" id="SSF82861">
    <property type="entry name" value="Mechanosensitive channel protein MscS (YggB), transmembrane region"/>
    <property type="match status" value="1"/>
</dbReference>
<keyword evidence="3" id="KW-1003">Cell membrane</keyword>
<dbReference type="AlphaFoldDB" id="X5MCZ5"/>
<dbReference type="InterPro" id="IPR011066">
    <property type="entry name" value="MscS_channel_C_sf"/>
</dbReference>
<protein>
    <recommendedName>
        <fullName evidence="7">Small-conductance mechanosensitive channel</fullName>
    </recommendedName>
</protein>
<keyword evidence="5 7" id="KW-1133">Transmembrane helix</keyword>
<dbReference type="InterPro" id="IPR010920">
    <property type="entry name" value="LSM_dom_sf"/>
</dbReference>
<dbReference type="HOGENOM" id="CLU_037945_1_0_5"/>
<dbReference type="RefSeq" id="WP_081826445.1">
    <property type="nucleotide sequence ID" value="NZ_HG966617.1"/>
</dbReference>
<dbReference type="PANTHER" id="PTHR30221">
    <property type="entry name" value="SMALL-CONDUCTANCE MECHANOSENSITIVE CHANNEL"/>
    <property type="match status" value="1"/>
</dbReference>
<dbReference type="KEGG" id="pect:BN1012_Phect1483"/>
<comment type="function">
    <text evidence="7">Mechanosensitive channel that participates in the regulation of osmotic pressure changes within the cell, opening in response to stretch forces in the membrane lipid bilayer, without the need for other proteins. Contributes to normal resistance to hypoosmotic shock. Forms an ion channel of 1.0 nanosiemens conductance with a slight preference for anions.</text>
</comment>
<evidence type="ECO:0000256" key="3">
    <source>
        <dbReference type="ARBA" id="ARBA00022475"/>
    </source>
</evidence>
<dbReference type="SUPFAM" id="SSF50182">
    <property type="entry name" value="Sm-like ribonucleoproteins"/>
    <property type="match status" value="1"/>
</dbReference>
<keyword evidence="6 7" id="KW-0472">Membrane</keyword>
<evidence type="ECO:0000259" key="8">
    <source>
        <dbReference type="Pfam" id="PF00924"/>
    </source>
</evidence>
<feature type="transmembrane region" description="Helical" evidence="7">
    <location>
        <begin position="96"/>
        <end position="125"/>
    </location>
</feature>
<keyword evidence="7" id="KW-0406">Ion transport</keyword>